<dbReference type="AlphaFoldDB" id="A0ABD0KVD6"/>
<feature type="region of interest" description="Disordered" evidence="1">
    <location>
        <begin position="1"/>
        <end position="45"/>
    </location>
</feature>
<dbReference type="EMBL" id="JACVVK020000120">
    <property type="protein sequence ID" value="KAK7491062.1"/>
    <property type="molecule type" value="Genomic_DNA"/>
</dbReference>
<evidence type="ECO:0000256" key="1">
    <source>
        <dbReference type="SAM" id="MobiDB-lite"/>
    </source>
</evidence>
<organism evidence="2 3">
    <name type="scientific">Batillaria attramentaria</name>
    <dbReference type="NCBI Taxonomy" id="370345"/>
    <lineage>
        <taxon>Eukaryota</taxon>
        <taxon>Metazoa</taxon>
        <taxon>Spiralia</taxon>
        <taxon>Lophotrochozoa</taxon>
        <taxon>Mollusca</taxon>
        <taxon>Gastropoda</taxon>
        <taxon>Caenogastropoda</taxon>
        <taxon>Sorbeoconcha</taxon>
        <taxon>Cerithioidea</taxon>
        <taxon>Batillariidae</taxon>
        <taxon>Batillaria</taxon>
    </lineage>
</organism>
<reference evidence="2 3" key="1">
    <citation type="journal article" date="2023" name="Sci. Data">
        <title>Genome assembly of the Korean intertidal mud-creeper Batillaria attramentaria.</title>
        <authorList>
            <person name="Patra A.K."/>
            <person name="Ho P.T."/>
            <person name="Jun S."/>
            <person name="Lee S.J."/>
            <person name="Kim Y."/>
            <person name="Won Y.J."/>
        </authorList>
    </citation>
    <scope>NUCLEOTIDE SEQUENCE [LARGE SCALE GENOMIC DNA]</scope>
    <source>
        <strain evidence="2">Wonlab-2016</strain>
    </source>
</reference>
<accession>A0ABD0KVD6</accession>
<proteinExistence type="predicted"/>
<gene>
    <name evidence="2" type="ORF">BaRGS_00017758</name>
</gene>
<feature type="non-terminal residue" evidence="2">
    <location>
        <position position="130"/>
    </location>
</feature>
<evidence type="ECO:0000313" key="3">
    <source>
        <dbReference type="Proteomes" id="UP001519460"/>
    </source>
</evidence>
<dbReference type="Proteomes" id="UP001519460">
    <property type="component" value="Unassembled WGS sequence"/>
</dbReference>
<keyword evidence="3" id="KW-1185">Reference proteome</keyword>
<comment type="caution">
    <text evidence="2">The sequence shown here is derived from an EMBL/GenBank/DDBJ whole genome shotgun (WGS) entry which is preliminary data.</text>
</comment>
<protein>
    <submittedName>
        <fullName evidence="2">Uncharacterized protein</fullName>
    </submittedName>
</protein>
<feature type="compositionally biased region" description="Polar residues" evidence="1">
    <location>
        <begin position="1"/>
        <end position="20"/>
    </location>
</feature>
<evidence type="ECO:0000313" key="2">
    <source>
        <dbReference type="EMBL" id="KAK7491062.1"/>
    </source>
</evidence>
<name>A0ABD0KVD6_9CAEN</name>
<sequence>MTVSPACSTQPPFSETVTDTDLTEFSYPAPSSRSQPGVPWRSSGAGSWKSILPRFPRLSLPPPLPPPYPYLPRHPRPLISSLKEPRAESCALHFSRQSVQPTALRQPMPVLRVKVSVPAWGTRPEIGTFT</sequence>